<name>A0ABD6C705_9EURY</name>
<evidence type="ECO:0008006" key="4">
    <source>
        <dbReference type="Google" id="ProtNLM"/>
    </source>
</evidence>
<feature type="transmembrane region" description="Helical" evidence="1">
    <location>
        <begin position="35"/>
        <end position="54"/>
    </location>
</feature>
<keyword evidence="1" id="KW-0472">Membrane</keyword>
<evidence type="ECO:0000256" key="1">
    <source>
        <dbReference type="SAM" id="Phobius"/>
    </source>
</evidence>
<dbReference type="EMBL" id="JBHUDJ010000001">
    <property type="protein sequence ID" value="MFD1586037.1"/>
    <property type="molecule type" value="Genomic_DNA"/>
</dbReference>
<keyword evidence="1" id="KW-0812">Transmembrane</keyword>
<gene>
    <name evidence="2" type="ORF">ACFR9U_03515</name>
</gene>
<dbReference type="AlphaFoldDB" id="A0ABD6C705"/>
<organism evidence="2 3">
    <name type="scientific">Halorientalis brevis</name>
    <dbReference type="NCBI Taxonomy" id="1126241"/>
    <lineage>
        <taxon>Archaea</taxon>
        <taxon>Methanobacteriati</taxon>
        <taxon>Methanobacteriota</taxon>
        <taxon>Stenosarchaea group</taxon>
        <taxon>Halobacteria</taxon>
        <taxon>Halobacteriales</taxon>
        <taxon>Haloarculaceae</taxon>
        <taxon>Halorientalis</taxon>
    </lineage>
</organism>
<accession>A0ABD6C705</accession>
<evidence type="ECO:0000313" key="2">
    <source>
        <dbReference type="EMBL" id="MFD1586037.1"/>
    </source>
</evidence>
<reference evidence="2 3" key="1">
    <citation type="journal article" date="2019" name="Int. J. Syst. Evol. Microbiol.">
        <title>The Global Catalogue of Microorganisms (GCM) 10K type strain sequencing project: providing services to taxonomists for standard genome sequencing and annotation.</title>
        <authorList>
            <consortium name="The Broad Institute Genomics Platform"/>
            <consortium name="The Broad Institute Genome Sequencing Center for Infectious Disease"/>
            <person name="Wu L."/>
            <person name="Ma J."/>
        </authorList>
    </citation>
    <scope>NUCLEOTIDE SEQUENCE [LARGE SCALE GENOMIC DNA]</scope>
    <source>
        <strain evidence="2 3">CGMCC 1.12125</strain>
    </source>
</reference>
<feature type="transmembrane region" description="Helical" evidence="1">
    <location>
        <begin position="12"/>
        <end position="29"/>
    </location>
</feature>
<keyword evidence="3" id="KW-1185">Reference proteome</keyword>
<keyword evidence="1" id="KW-1133">Transmembrane helix</keyword>
<sequence>MDPALRRRLDALIVICAAILAYLVSSALYRDAVFFLVGWLVFTVGIAKAADWYVQFSVLWETTEPAESEL</sequence>
<evidence type="ECO:0000313" key="3">
    <source>
        <dbReference type="Proteomes" id="UP001597119"/>
    </source>
</evidence>
<dbReference type="Proteomes" id="UP001597119">
    <property type="component" value="Unassembled WGS sequence"/>
</dbReference>
<comment type="caution">
    <text evidence="2">The sequence shown here is derived from an EMBL/GenBank/DDBJ whole genome shotgun (WGS) entry which is preliminary data.</text>
</comment>
<protein>
    <recommendedName>
        <fullName evidence="4">DUF2892 domain-containing protein</fullName>
    </recommendedName>
</protein>
<dbReference type="RefSeq" id="WP_247376646.1">
    <property type="nucleotide sequence ID" value="NZ_JALLGV010000003.1"/>
</dbReference>
<proteinExistence type="predicted"/>